<evidence type="ECO:0000313" key="2">
    <source>
        <dbReference type="Proteomes" id="UP000789920"/>
    </source>
</evidence>
<evidence type="ECO:0000313" key="1">
    <source>
        <dbReference type="EMBL" id="CAG8823727.1"/>
    </source>
</evidence>
<feature type="non-terminal residue" evidence="1">
    <location>
        <position position="52"/>
    </location>
</feature>
<organism evidence="1 2">
    <name type="scientific">Racocetra persica</name>
    <dbReference type="NCBI Taxonomy" id="160502"/>
    <lineage>
        <taxon>Eukaryota</taxon>
        <taxon>Fungi</taxon>
        <taxon>Fungi incertae sedis</taxon>
        <taxon>Mucoromycota</taxon>
        <taxon>Glomeromycotina</taxon>
        <taxon>Glomeromycetes</taxon>
        <taxon>Diversisporales</taxon>
        <taxon>Gigasporaceae</taxon>
        <taxon>Racocetra</taxon>
    </lineage>
</organism>
<feature type="non-terminal residue" evidence="1">
    <location>
        <position position="1"/>
    </location>
</feature>
<keyword evidence="2" id="KW-1185">Reference proteome</keyword>
<dbReference type="EMBL" id="CAJVQC010087936">
    <property type="protein sequence ID" value="CAG8823727.1"/>
    <property type="molecule type" value="Genomic_DNA"/>
</dbReference>
<name>A0ACA9S292_9GLOM</name>
<comment type="caution">
    <text evidence="1">The sequence shown here is derived from an EMBL/GenBank/DDBJ whole genome shotgun (WGS) entry which is preliminary data.</text>
</comment>
<accession>A0ACA9S292</accession>
<reference evidence="1" key="1">
    <citation type="submission" date="2021-06" db="EMBL/GenBank/DDBJ databases">
        <authorList>
            <person name="Kallberg Y."/>
            <person name="Tangrot J."/>
            <person name="Rosling A."/>
        </authorList>
    </citation>
    <scope>NUCLEOTIDE SEQUENCE</scope>
    <source>
        <strain evidence="1">MA461A</strain>
    </source>
</reference>
<sequence>MVQNENRRLVLKTNQLRHRVRELEVQLEEQQEQIIESVQRNWIREEEHSRLV</sequence>
<proteinExistence type="predicted"/>
<protein>
    <submittedName>
        <fullName evidence="1">23411_t:CDS:1</fullName>
    </submittedName>
</protein>
<gene>
    <name evidence="1" type="ORF">RPERSI_LOCUS26085</name>
</gene>
<dbReference type="Proteomes" id="UP000789920">
    <property type="component" value="Unassembled WGS sequence"/>
</dbReference>